<evidence type="ECO:0000313" key="2">
    <source>
        <dbReference type="Proteomes" id="UP000839052"/>
    </source>
</evidence>
<gene>
    <name evidence="1" type="ORF">NTG6680_3077</name>
</gene>
<dbReference type="EMBL" id="OU912926">
    <property type="protein sequence ID" value="CAG9934326.1"/>
    <property type="molecule type" value="Genomic_DNA"/>
</dbReference>
<evidence type="ECO:0000313" key="1">
    <source>
        <dbReference type="EMBL" id="CAG9934326.1"/>
    </source>
</evidence>
<keyword evidence="2" id="KW-1185">Reference proteome</keyword>
<sequence>MDSRNSQGYPIRKLFHCGKAKDIAAYMKLTGNYADILSCYLTIKIAHFCAVINICFNYITVH</sequence>
<name>A0ABM8Z340_9PROT</name>
<proteinExistence type="predicted"/>
<dbReference type="Proteomes" id="UP000839052">
    <property type="component" value="Chromosome"/>
</dbReference>
<organism evidence="1 2">
    <name type="scientific">Candidatus Nitrotoga arctica</name>
    <dbReference type="NCBI Taxonomy" id="453162"/>
    <lineage>
        <taxon>Bacteria</taxon>
        <taxon>Pseudomonadati</taxon>
        <taxon>Pseudomonadota</taxon>
        <taxon>Betaproteobacteria</taxon>
        <taxon>Nitrosomonadales</taxon>
        <taxon>Gallionellaceae</taxon>
        <taxon>Candidatus Nitrotoga</taxon>
    </lineage>
</organism>
<reference evidence="1 2" key="1">
    <citation type="submission" date="2021-10" db="EMBL/GenBank/DDBJ databases">
        <authorList>
            <person name="Koch H."/>
        </authorList>
    </citation>
    <scope>NUCLEOTIDE SEQUENCE [LARGE SCALE GENOMIC DNA]</scope>
    <source>
        <strain evidence="1">6680</strain>
    </source>
</reference>
<accession>A0ABM8Z340</accession>
<protein>
    <submittedName>
        <fullName evidence="1">Uncharacterized protein</fullName>
    </submittedName>
</protein>